<dbReference type="Proteomes" id="UP000249341">
    <property type="component" value="Unassembled WGS sequence"/>
</dbReference>
<dbReference type="EMBL" id="QLMJ01000009">
    <property type="protein sequence ID" value="RAK35554.1"/>
    <property type="molecule type" value="Genomic_DNA"/>
</dbReference>
<keyword evidence="1" id="KW-0808">Transferase</keyword>
<sequence length="193" mass="20579">MSFLLEFVRDPMTVAAVAPSSPALAEVVTSTVPRTGSPVVVELGPGTGPFTAAIQERLAGRGRHLAVELNPRFAEQLATRYPAVDVVTANAAGLGAVLAGRGIQHTDVVVSGLPWAAFGEEQQGDMLSGVADVLGPHGVFTTFAYVHARWSPPARRLLRSLRSRFDEVVISRTVWANVPPALVYVCRRPIPPH</sequence>
<dbReference type="RefSeq" id="WP_220091376.1">
    <property type="nucleotide sequence ID" value="NZ_JACHWI010000006.1"/>
</dbReference>
<dbReference type="GO" id="GO:0032259">
    <property type="term" value="P:methylation"/>
    <property type="evidence" value="ECO:0007669"/>
    <property type="project" value="UniProtKB-KW"/>
</dbReference>
<comment type="caution">
    <text evidence="1">The sequence shown here is derived from an EMBL/GenBank/DDBJ whole genome shotgun (WGS) entry which is preliminary data.</text>
</comment>
<organism evidence="1 2">
    <name type="scientific">Actinoplanes lutulentus</name>
    <dbReference type="NCBI Taxonomy" id="1287878"/>
    <lineage>
        <taxon>Bacteria</taxon>
        <taxon>Bacillati</taxon>
        <taxon>Actinomycetota</taxon>
        <taxon>Actinomycetes</taxon>
        <taxon>Micromonosporales</taxon>
        <taxon>Micromonosporaceae</taxon>
        <taxon>Actinoplanes</taxon>
    </lineage>
</organism>
<dbReference type="SUPFAM" id="SSF53335">
    <property type="entry name" value="S-adenosyl-L-methionine-dependent methyltransferases"/>
    <property type="match status" value="1"/>
</dbReference>
<evidence type="ECO:0000313" key="1">
    <source>
        <dbReference type="EMBL" id="RAK35554.1"/>
    </source>
</evidence>
<dbReference type="CDD" id="cd02440">
    <property type="entry name" value="AdoMet_MTases"/>
    <property type="match status" value="1"/>
</dbReference>
<protein>
    <submittedName>
        <fullName evidence="1">Phospholipid N-methyltransferase</fullName>
    </submittedName>
</protein>
<name>A0A327ZA32_9ACTN</name>
<accession>A0A327ZA32</accession>
<gene>
    <name evidence="1" type="ORF">B0I29_10927</name>
</gene>
<dbReference type="Gene3D" id="3.40.50.150">
    <property type="entry name" value="Vaccinia Virus protein VP39"/>
    <property type="match status" value="1"/>
</dbReference>
<dbReference type="AlphaFoldDB" id="A0A327ZA32"/>
<keyword evidence="1" id="KW-0489">Methyltransferase</keyword>
<evidence type="ECO:0000313" key="2">
    <source>
        <dbReference type="Proteomes" id="UP000249341"/>
    </source>
</evidence>
<dbReference type="GO" id="GO:0008168">
    <property type="term" value="F:methyltransferase activity"/>
    <property type="evidence" value="ECO:0007669"/>
    <property type="project" value="UniProtKB-KW"/>
</dbReference>
<reference evidence="1 2" key="1">
    <citation type="submission" date="2018-06" db="EMBL/GenBank/DDBJ databases">
        <title>Genomic Encyclopedia of Type Strains, Phase III (KMG-III): the genomes of soil and plant-associated and newly described type strains.</title>
        <authorList>
            <person name="Whitman W."/>
        </authorList>
    </citation>
    <scope>NUCLEOTIDE SEQUENCE [LARGE SCALE GENOMIC DNA]</scope>
    <source>
        <strain evidence="1 2">CGMCC 4.7090</strain>
    </source>
</reference>
<keyword evidence="2" id="KW-1185">Reference proteome</keyword>
<proteinExistence type="predicted"/>
<dbReference type="InterPro" id="IPR029063">
    <property type="entry name" value="SAM-dependent_MTases_sf"/>
</dbReference>